<name>Q71A12_ANAMA</name>
<protein>
    <submittedName>
        <fullName evidence="2">Major surface protein 3</fullName>
    </submittedName>
</protein>
<dbReference type="EMBL" id="AF540580">
    <property type="protein sequence ID" value="AAQ11211.1"/>
    <property type="molecule type" value="Genomic_DNA"/>
</dbReference>
<accession>Q71A12</accession>
<sequence length="538" mass="60852">LGELKWLEQLETLETEELEQGLEGALKALGVEKDKAALVKEFKEKIDNGKTPEEIKLEWIKEIEKKKMEEVEAAKEEVEIFLGLLHNNDTEAKKIKEKLRELGAGKLKELVKKLEELAKKLEPKVGGNTGFQGQVGLVKDLKKKLEELAAIRGLKGEIEDLKGPEARTSLEQLEAKKLEEVKEKAKKEAFILGELTKADGSAEKWAKGERSCGDLKQPETIKDLGGLVQEVKELEEKWVKELEAKKLGEQWKKGFKGQVDMLKNLKSKLEELAAIRELRALGLEERLRELAEIKEVRALAEKRKELDVQGGLQLTERIRALGGQLDRLEARRLAESTEGNLEEVWILGKLGQLDELATGKKLRESEATRATLKQLKEIKLVDLERKLETMGELKKEIEKLKKQGDLEQLEAKKIKEVEAALEKVKSRDRGVSNLQEKIKEVKEAGKLKEAKITKLKELVKELEKPGTVSQGELKEGKENLKKKLEELAAIRELKELGLKDWLRLRTLEELTEIAEKRGVATVMKAALTNAMEMAKNRG</sequence>
<feature type="non-terminal residue" evidence="2">
    <location>
        <position position="538"/>
    </location>
</feature>
<feature type="non-terminal residue" evidence="2">
    <location>
        <position position="1"/>
    </location>
</feature>
<evidence type="ECO:0000313" key="2">
    <source>
        <dbReference type="EMBL" id="AAQ11211.1"/>
    </source>
</evidence>
<gene>
    <name evidence="2" type="primary">msp3</name>
</gene>
<keyword evidence="1" id="KW-0175">Coiled coil</keyword>
<proteinExistence type="predicted"/>
<reference evidence="2" key="1">
    <citation type="journal article" date="2003" name="Infect. Immun.">
        <title>Simultaneous variation of the immunodominant outer membrane proteins, MSP2 and MSP3, during anaplasma marginale persistence in vivo.</title>
        <authorList>
            <person name="Brayton K.A."/>
            <person name="Meeus P.F."/>
            <person name="Barbet A.F."/>
            <person name="Palmer G.H."/>
        </authorList>
    </citation>
    <scope>NUCLEOTIDE SEQUENCE</scope>
    <source>
        <strain evidence="2">South Idaho</strain>
    </source>
</reference>
<dbReference type="AlphaFoldDB" id="Q71A12"/>
<feature type="coiled-coil region" evidence="1">
    <location>
        <begin position="380"/>
        <end position="493"/>
    </location>
</feature>
<organism evidence="2">
    <name type="scientific">Anaplasma marginale</name>
    <dbReference type="NCBI Taxonomy" id="770"/>
    <lineage>
        <taxon>Bacteria</taxon>
        <taxon>Pseudomonadati</taxon>
        <taxon>Pseudomonadota</taxon>
        <taxon>Alphaproteobacteria</taxon>
        <taxon>Rickettsiales</taxon>
        <taxon>Anaplasmataceae</taxon>
        <taxon>Anaplasma</taxon>
    </lineage>
</organism>
<evidence type="ECO:0000256" key="1">
    <source>
        <dbReference type="SAM" id="Coils"/>
    </source>
</evidence>